<organism evidence="2 3">
    <name type="scientific">Arachnia rubra</name>
    <dbReference type="NCBI Taxonomy" id="1547448"/>
    <lineage>
        <taxon>Bacteria</taxon>
        <taxon>Bacillati</taxon>
        <taxon>Actinomycetota</taxon>
        <taxon>Actinomycetes</taxon>
        <taxon>Propionibacteriales</taxon>
        <taxon>Propionibacteriaceae</taxon>
        <taxon>Arachnia</taxon>
    </lineage>
</organism>
<keyword evidence="3" id="KW-1185">Reference proteome</keyword>
<dbReference type="EMBL" id="CP072384">
    <property type="protein sequence ID" value="QUC08313.1"/>
    <property type="molecule type" value="Genomic_DNA"/>
</dbReference>
<evidence type="ECO:0000256" key="1">
    <source>
        <dbReference type="SAM" id="SignalP"/>
    </source>
</evidence>
<protein>
    <submittedName>
        <fullName evidence="2">Uncharacterized protein</fullName>
    </submittedName>
</protein>
<proteinExistence type="predicted"/>
<feature type="chain" id="PRO_5047506728" evidence="1">
    <location>
        <begin position="26"/>
        <end position="194"/>
    </location>
</feature>
<dbReference type="RefSeq" id="WP_212324034.1">
    <property type="nucleotide sequence ID" value="NZ_AP024463.1"/>
</dbReference>
<keyword evidence="1" id="KW-0732">Signal</keyword>
<sequence length="194" mass="20677">MKQITSVGSLAFAIILALQPATSHAQTGFPSEASSSSQLEEMDQEIQTIFTRYLSADKDGFLHVNAEAINQDGKSLSEYQQIADGLNHNPYLNIDHEQDSSSSLDSSQDPGGTTPLHTFGSWDWVKCTINAVVPVSAVEVFLKGWQAWIKRGAYAKVISALIRVVGPAAIKGGIPVAVASLAAGAAWCTTSWAN</sequence>
<evidence type="ECO:0000313" key="2">
    <source>
        <dbReference type="EMBL" id="QUC08313.1"/>
    </source>
</evidence>
<feature type="signal peptide" evidence="1">
    <location>
        <begin position="1"/>
        <end position="25"/>
    </location>
</feature>
<reference evidence="2 3" key="1">
    <citation type="submission" date="2021-03" db="EMBL/GenBank/DDBJ databases">
        <title>Human Oral Microbial Genomes.</title>
        <authorList>
            <person name="Johnston C.D."/>
            <person name="Chen T."/>
            <person name="Dewhirst F.E."/>
        </authorList>
    </citation>
    <scope>NUCLEOTIDE SEQUENCE [LARGE SCALE GENOMIC DNA]</scope>
    <source>
        <strain evidence="2 3">DSMZ 100122</strain>
    </source>
</reference>
<evidence type="ECO:0000313" key="3">
    <source>
        <dbReference type="Proteomes" id="UP000678513"/>
    </source>
</evidence>
<dbReference type="Proteomes" id="UP000678513">
    <property type="component" value="Chromosome"/>
</dbReference>
<name>A0ABX7Y624_9ACTN</name>
<accession>A0ABX7Y624</accession>
<gene>
    <name evidence="2" type="ORF">J5A65_00720</name>
</gene>